<dbReference type="OrthoDB" id="4516955at2"/>
<organism evidence="3 4">
    <name type="scientific">Bdellovibrio bacteriovorus</name>
    <dbReference type="NCBI Taxonomy" id="959"/>
    <lineage>
        <taxon>Bacteria</taxon>
        <taxon>Pseudomonadati</taxon>
        <taxon>Bdellovibrionota</taxon>
        <taxon>Bdellovibrionia</taxon>
        <taxon>Bdellovibrionales</taxon>
        <taxon>Pseudobdellovibrionaceae</taxon>
        <taxon>Bdellovibrio</taxon>
    </lineage>
</organism>
<dbReference type="Proteomes" id="UP000075391">
    <property type="component" value="Unassembled WGS sequence"/>
</dbReference>
<name>A0A150WTQ5_BDEBC</name>
<proteinExistence type="predicted"/>
<keyword evidence="1" id="KW-0812">Transmembrane</keyword>
<feature type="transmembrane region" description="Helical" evidence="1">
    <location>
        <begin position="12"/>
        <end position="33"/>
    </location>
</feature>
<dbReference type="InterPro" id="IPR052336">
    <property type="entry name" value="MlaD_Phospholipid_Transporter"/>
</dbReference>
<dbReference type="PANTHER" id="PTHR33371:SF4">
    <property type="entry name" value="INTERMEMBRANE PHOSPHOLIPID TRANSPORT SYSTEM BINDING PROTEIN MLAD"/>
    <property type="match status" value="1"/>
</dbReference>
<evidence type="ECO:0000313" key="4">
    <source>
        <dbReference type="Proteomes" id="UP000075391"/>
    </source>
</evidence>
<dbReference type="InterPro" id="IPR003399">
    <property type="entry name" value="Mce/MlaD"/>
</dbReference>
<keyword evidence="1" id="KW-0472">Membrane</keyword>
<evidence type="ECO:0000256" key="1">
    <source>
        <dbReference type="SAM" id="Phobius"/>
    </source>
</evidence>
<gene>
    <name evidence="3" type="ORF">AZI85_16610</name>
</gene>
<evidence type="ECO:0000313" key="3">
    <source>
        <dbReference type="EMBL" id="KYG69855.1"/>
    </source>
</evidence>
<dbReference type="AlphaFoldDB" id="A0A150WTQ5"/>
<dbReference type="PANTHER" id="PTHR33371">
    <property type="entry name" value="INTERMEMBRANE PHOSPHOLIPID TRANSPORT SYSTEM BINDING PROTEIN MLAD-RELATED"/>
    <property type="match status" value="1"/>
</dbReference>
<dbReference type="Pfam" id="PF02470">
    <property type="entry name" value="MlaD"/>
    <property type="match status" value="1"/>
</dbReference>
<feature type="domain" description="Mce/MlaD" evidence="2">
    <location>
        <begin position="41"/>
        <end position="118"/>
    </location>
</feature>
<accession>A0A150WTQ5</accession>
<sequence>MMKVKFSKFERVAGLFIVVAIFGIILTAISAAVKQGWFEPKVRYTTTFENADGLHQGTLVQMSGLRAGAVESVELESDNRIRVSFYILGKFQDRVRENSTVQLIRPFIIGERVLDLSVGHDQFQVLPAQSAVKSLETVDLMTLMSGKNMNSYLSKLGGILESMQVIMDAFADKSRAESMVRVIDRLDPLMKNLNTMSTEVIKLSRQATHDDGVQKLVGNLAVTTKEINRILPELNEENPQLAKDLAVMTQNLATVTRALGPAVKAVEPELPGASIRLVEALNETVVVLKAMQKSFFMRGSVREVRDEEAHERLPANIRETK</sequence>
<dbReference type="EMBL" id="LUKF01000006">
    <property type="protein sequence ID" value="KYG69855.1"/>
    <property type="molecule type" value="Genomic_DNA"/>
</dbReference>
<keyword evidence="1" id="KW-1133">Transmembrane helix</keyword>
<evidence type="ECO:0000259" key="2">
    <source>
        <dbReference type="Pfam" id="PF02470"/>
    </source>
</evidence>
<reference evidence="3 4" key="1">
    <citation type="submission" date="2016-03" db="EMBL/GenBank/DDBJ databases">
        <authorList>
            <person name="Ploux O."/>
        </authorList>
    </citation>
    <scope>NUCLEOTIDE SEQUENCE [LARGE SCALE GENOMIC DNA]</scope>
    <source>
        <strain evidence="3 4">BER2</strain>
    </source>
</reference>
<dbReference type="RefSeq" id="WP_063243207.1">
    <property type="nucleotide sequence ID" value="NZ_LUKF01000006.1"/>
</dbReference>
<protein>
    <submittedName>
        <fullName evidence="3">Multidrug ABC transporter substrate-binding protein</fullName>
    </submittedName>
</protein>
<comment type="caution">
    <text evidence="3">The sequence shown here is derived from an EMBL/GenBank/DDBJ whole genome shotgun (WGS) entry which is preliminary data.</text>
</comment>